<evidence type="ECO:0000256" key="3">
    <source>
        <dbReference type="SAM" id="Phobius"/>
    </source>
</evidence>
<dbReference type="InterPro" id="IPR020846">
    <property type="entry name" value="MFS_dom"/>
</dbReference>
<feature type="transmembrane region" description="Helical" evidence="3">
    <location>
        <begin position="409"/>
        <end position="427"/>
    </location>
</feature>
<feature type="transmembrane region" description="Helical" evidence="3">
    <location>
        <begin position="192"/>
        <end position="213"/>
    </location>
</feature>
<name>A0A4S4L0G7_9AGAM</name>
<accession>A0A4S4L0G7</accession>
<gene>
    <name evidence="5" type="ORF">EW145_g5358</name>
</gene>
<dbReference type="GO" id="GO:0016020">
    <property type="term" value="C:membrane"/>
    <property type="evidence" value="ECO:0007669"/>
    <property type="project" value="UniProtKB-SubCell"/>
</dbReference>
<dbReference type="SUPFAM" id="SSF103473">
    <property type="entry name" value="MFS general substrate transporter"/>
    <property type="match status" value="1"/>
</dbReference>
<comment type="caution">
    <text evidence="5">The sequence shown here is derived from an EMBL/GenBank/DDBJ whole genome shotgun (WGS) entry which is preliminary data.</text>
</comment>
<feature type="transmembrane region" description="Helical" evidence="3">
    <location>
        <begin position="381"/>
        <end position="403"/>
    </location>
</feature>
<evidence type="ECO:0000313" key="5">
    <source>
        <dbReference type="EMBL" id="THH04665.1"/>
    </source>
</evidence>
<dbReference type="Pfam" id="PF07690">
    <property type="entry name" value="MFS_1"/>
    <property type="match status" value="1"/>
</dbReference>
<evidence type="ECO:0000259" key="4">
    <source>
        <dbReference type="PROSITE" id="PS50850"/>
    </source>
</evidence>
<feature type="transmembrane region" description="Helical" evidence="3">
    <location>
        <begin position="340"/>
        <end position="356"/>
    </location>
</feature>
<dbReference type="PANTHER" id="PTHR42910">
    <property type="entry name" value="TRANSPORTER SCO4007-RELATED"/>
    <property type="match status" value="1"/>
</dbReference>
<feature type="transmembrane region" description="Helical" evidence="3">
    <location>
        <begin position="161"/>
        <end position="180"/>
    </location>
</feature>
<feature type="transmembrane region" description="Helical" evidence="3">
    <location>
        <begin position="219"/>
        <end position="240"/>
    </location>
</feature>
<dbReference type="EMBL" id="SGPK01000322">
    <property type="protein sequence ID" value="THH04665.1"/>
    <property type="molecule type" value="Genomic_DNA"/>
</dbReference>
<feature type="transmembrane region" description="Helical" evidence="3">
    <location>
        <begin position="278"/>
        <end position="296"/>
    </location>
</feature>
<proteinExistence type="predicted"/>
<dbReference type="PANTHER" id="PTHR42910:SF1">
    <property type="entry name" value="MAJOR FACILITATOR SUPERFAMILY (MFS) PROFILE DOMAIN-CONTAINING PROTEIN"/>
    <property type="match status" value="1"/>
</dbReference>
<reference evidence="5 6" key="1">
    <citation type="submission" date="2019-02" db="EMBL/GenBank/DDBJ databases">
        <title>Genome sequencing of the rare red list fungi Phellinidium pouzarii.</title>
        <authorList>
            <person name="Buettner E."/>
            <person name="Kellner H."/>
        </authorList>
    </citation>
    <scope>NUCLEOTIDE SEQUENCE [LARGE SCALE GENOMIC DNA]</scope>
    <source>
        <strain evidence="5 6">DSM 108285</strain>
    </source>
</reference>
<dbReference type="AlphaFoldDB" id="A0A4S4L0G7"/>
<protein>
    <recommendedName>
        <fullName evidence="4">Major facilitator superfamily (MFS) profile domain-containing protein</fullName>
    </recommendedName>
</protein>
<dbReference type="InterPro" id="IPR036259">
    <property type="entry name" value="MFS_trans_sf"/>
</dbReference>
<sequence length="501" mass="54461">MSSPSGGEETKRSSSEATAQTATPVVDEVKHQRGGTKDFGFLPIPERLQYDSTRPFEFTTVLNITFGFASTFSDYSRLPVANLYYCQPILIQLADAFNVTDGQVSRIPTLVQGGYATGLLLLSPLGDLVRRRPLLLLLVLASGALTVGLAVTQSLVAFEALTFLVGVFTVTPQILIPLAADLAPPHRRASAISIVLSGLLFGVLLARVLAGIIAEFASWRVVFYMSIGVQFLILALLYIVLPDWPAKNSGKVTYAGILFTMAKYAVTEPLLIQAGLMQFAASACFASFWVTLTFLLGGPPYHYSTLDIGRMIDRLVPWYATLVGTIIQIVFQAVQTGAGGINIAAVVISCFGIDVGRQMQQVSLTTAVYGISESSRARMNAVLIIWIFLGQVTGTAAGTRIFVRFGWRAAAAFSMGLYAWQIGILFLRGPHCKRYTWFGYEGGIGSRKEIVKEQKSQDKEAGVVEEKNEKSTEPDGEKVDANMTHSSDEPRQEKGDLEEVV</sequence>
<evidence type="ECO:0000313" key="6">
    <source>
        <dbReference type="Proteomes" id="UP000308199"/>
    </source>
</evidence>
<dbReference type="Gene3D" id="1.20.1250.20">
    <property type="entry name" value="MFS general substrate transporter like domains"/>
    <property type="match status" value="1"/>
</dbReference>
<comment type="subcellular location">
    <subcellularLocation>
        <location evidence="1">Membrane</location>
        <topology evidence="1">Multi-pass membrane protein</topology>
    </subcellularLocation>
</comment>
<dbReference type="PROSITE" id="PS50850">
    <property type="entry name" value="MFS"/>
    <property type="match status" value="1"/>
</dbReference>
<dbReference type="Proteomes" id="UP000308199">
    <property type="component" value="Unassembled WGS sequence"/>
</dbReference>
<evidence type="ECO:0000256" key="1">
    <source>
        <dbReference type="ARBA" id="ARBA00004141"/>
    </source>
</evidence>
<feature type="domain" description="Major facilitator superfamily (MFS) profile" evidence="4">
    <location>
        <begin position="60"/>
        <end position="501"/>
    </location>
</feature>
<dbReference type="OrthoDB" id="2105912at2759"/>
<evidence type="ECO:0000256" key="2">
    <source>
        <dbReference type="SAM" id="MobiDB-lite"/>
    </source>
</evidence>
<keyword evidence="6" id="KW-1185">Reference proteome</keyword>
<organism evidence="5 6">
    <name type="scientific">Phellinidium pouzarii</name>
    <dbReference type="NCBI Taxonomy" id="167371"/>
    <lineage>
        <taxon>Eukaryota</taxon>
        <taxon>Fungi</taxon>
        <taxon>Dikarya</taxon>
        <taxon>Basidiomycota</taxon>
        <taxon>Agaricomycotina</taxon>
        <taxon>Agaricomycetes</taxon>
        <taxon>Hymenochaetales</taxon>
        <taxon>Hymenochaetaceae</taxon>
        <taxon>Phellinidium</taxon>
    </lineage>
</organism>
<feature type="region of interest" description="Disordered" evidence="2">
    <location>
        <begin position="451"/>
        <end position="501"/>
    </location>
</feature>
<feature type="region of interest" description="Disordered" evidence="2">
    <location>
        <begin position="1"/>
        <end position="29"/>
    </location>
</feature>
<dbReference type="GO" id="GO:0022857">
    <property type="term" value="F:transmembrane transporter activity"/>
    <property type="evidence" value="ECO:0007669"/>
    <property type="project" value="InterPro"/>
</dbReference>
<feature type="transmembrane region" description="Helical" evidence="3">
    <location>
        <begin position="134"/>
        <end position="155"/>
    </location>
</feature>
<keyword evidence="3" id="KW-0812">Transmembrane</keyword>
<keyword evidence="3" id="KW-0472">Membrane</keyword>
<dbReference type="InterPro" id="IPR011701">
    <property type="entry name" value="MFS"/>
</dbReference>
<keyword evidence="3" id="KW-1133">Transmembrane helix</keyword>